<dbReference type="Pfam" id="PF00753">
    <property type="entry name" value="Lactamase_B"/>
    <property type="match status" value="1"/>
</dbReference>
<reference evidence="3 4" key="1">
    <citation type="submission" date="2019-04" db="EMBL/GenBank/DDBJ databases">
        <title>Thalassotalea guangxiensis sp. nov., isolated from sediment of the coastal wetland.</title>
        <authorList>
            <person name="Zheng S."/>
            <person name="Zhang D."/>
        </authorList>
    </citation>
    <scope>NUCLEOTIDE SEQUENCE [LARGE SCALE GENOMIC DNA]</scope>
    <source>
        <strain evidence="3 4">ZS-4</strain>
    </source>
</reference>
<evidence type="ECO:0000256" key="1">
    <source>
        <dbReference type="ARBA" id="ARBA00005250"/>
    </source>
</evidence>
<dbReference type="InterPro" id="IPR001279">
    <property type="entry name" value="Metallo-B-lactamas"/>
</dbReference>
<gene>
    <name evidence="3" type="ORF">E8M12_11650</name>
</gene>
<dbReference type="SUPFAM" id="SSF56281">
    <property type="entry name" value="Metallo-hydrolase/oxidoreductase"/>
    <property type="match status" value="1"/>
</dbReference>
<proteinExistence type="inferred from homology"/>
<organism evidence="3 4">
    <name type="scientific">Thalassotalea mangrovi</name>
    <dbReference type="NCBI Taxonomy" id="2572245"/>
    <lineage>
        <taxon>Bacteria</taxon>
        <taxon>Pseudomonadati</taxon>
        <taxon>Pseudomonadota</taxon>
        <taxon>Gammaproteobacteria</taxon>
        <taxon>Alteromonadales</taxon>
        <taxon>Colwelliaceae</taxon>
        <taxon>Thalassotalea</taxon>
    </lineage>
</organism>
<evidence type="ECO:0000259" key="2">
    <source>
        <dbReference type="SMART" id="SM00849"/>
    </source>
</evidence>
<keyword evidence="3" id="KW-0378">Hydrolase</keyword>
<dbReference type="InterPro" id="IPR036866">
    <property type="entry name" value="RibonucZ/Hydroxyglut_hydro"/>
</dbReference>
<dbReference type="AlphaFoldDB" id="A0A4U1B3Z8"/>
<dbReference type="InterPro" id="IPR050855">
    <property type="entry name" value="NDM-1-like"/>
</dbReference>
<evidence type="ECO:0000313" key="3">
    <source>
        <dbReference type="EMBL" id="TKB44564.1"/>
    </source>
</evidence>
<dbReference type="PANTHER" id="PTHR42951">
    <property type="entry name" value="METALLO-BETA-LACTAMASE DOMAIN-CONTAINING"/>
    <property type="match status" value="1"/>
</dbReference>
<sequence length="273" mass="30271">MLSLPVLAAQDFSDVKIAATQVAGDVYILEGAGGNIGVLATDSGLLLVDDQFEPLAEKIEAAMQEIKEQPLKYVVNTHYHGDHTGSNEYFAQHAPIFAHENVRKRVAEDNNKSGAHLPVVTYTDGVKIYLDDEVIQLMHLPSGHTDGDTVVYFSKHKVLHMGDLLFEGRFPYIDITHGGTVKGYLENIQKIRKSYAQDIKIIPGHGKVTDMIGLQSSIDMISYSIDLVESALAEGKTEAEILEAGIGEQYKSWSWQFINEERWLKTLITDLGQ</sequence>
<dbReference type="EMBL" id="SWDB01000028">
    <property type="protein sequence ID" value="TKB44564.1"/>
    <property type="molecule type" value="Genomic_DNA"/>
</dbReference>
<dbReference type="GO" id="GO:0016787">
    <property type="term" value="F:hydrolase activity"/>
    <property type="evidence" value="ECO:0007669"/>
    <property type="project" value="UniProtKB-KW"/>
</dbReference>
<feature type="domain" description="Metallo-beta-lactamase" evidence="2">
    <location>
        <begin position="33"/>
        <end position="205"/>
    </location>
</feature>
<keyword evidence="4" id="KW-1185">Reference proteome</keyword>
<dbReference type="SMART" id="SM00849">
    <property type="entry name" value="Lactamase_B"/>
    <property type="match status" value="1"/>
</dbReference>
<dbReference type="Gene3D" id="3.60.15.10">
    <property type="entry name" value="Ribonuclease Z/Hydroxyacylglutathione hydrolase-like"/>
    <property type="match status" value="1"/>
</dbReference>
<dbReference type="OrthoDB" id="9769598at2"/>
<name>A0A4U1B3Z8_9GAMM</name>
<dbReference type="GO" id="GO:0017001">
    <property type="term" value="P:antibiotic catabolic process"/>
    <property type="evidence" value="ECO:0007669"/>
    <property type="project" value="UniProtKB-ARBA"/>
</dbReference>
<evidence type="ECO:0000313" key="4">
    <source>
        <dbReference type="Proteomes" id="UP000307999"/>
    </source>
</evidence>
<protein>
    <submittedName>
        <fullName evidence="3">MBL fold metallo-hydrolase</fullName>
    </submittedName>
</protein>
<accession>A0A4U1B3Z8</accession>
<dbReference type="PANTHER" id="PTHR42951:SF4">
    <property type="entry name" value="ACYL-COENZYME A THIOESTERASE MBLAC2"/>
    <property type="match status" value="1"/>
</dbReference>
<comment type="caution">
    <text evidence="3">The sequence shown here is derived from an EMBL/GenBank/DDBJ whole genome shotgun (WGS) entry which is preliminary data.</text>
</comment>
<comment type="similarity">
    <text evidence="1">Belongs to the metallo-beta-lactamase superfamily. Class-B beta-lactamase family.</text>
</comment>
<dbReference type="Proteomes" id="UP000307999">
    <property type="component" value="Unassembled WGS sequence"/>
</dbReference>
<dbReference type="CDD" id="cd16282">
    <property type="entry name" value="metallo-hydrolase-like_MBL-fold"/>
    <property type="match status" value="1"/>
</dbReference>